<keyword evidence="7 8" id="KW-0436">Ligase</keyword>
<feature type="binding site" evidence="7">
    <location>
        <begin position="153"/>
        <end position="159"/>
    </location>
    <ligand>
        <name>ATP</name>
        <dbReference type="ChEBI" id="CHEBI:30616"/>
    </ligand>
</feature>
<dbReference type="PANTHER" id="PTHR11609">
    <property type="entry name" value="PURINE BIOSYNTHESIS PROTEIN 6/7, PUR6/7"/>
    <property type="match status" value="1"/>
</dbReference>
<evidence type="ECO:0000256" key="7">
    <source>
        <dbReference type="HAMAP-Rule" id="MF_01928"/>
    </source>
</evidence>
<comment type="similarity">
    <text evidence="7 8">Belongs to the PurK/PurT family.</text>
</comment>
<evidence type="ECO:0000313" key="10">
    <source>
        <dbReference type="EMBL" id="CAH0416407.1"/>
    </source>
</evidence>
<protein>
    <recommendedName>
        <fullName evidence="7 8">N5-carboxyaminoimidazole ribonucleotide synthase</fullName>
        <shortName evidence="7 8">N5-CAIR synthase</shortName>
        <ecNumber evidence="7 8">6.3.4.18</ecNumber>
    </recommendedName>
    <alternativeName>
        <fullName evidence="7 8">5-(carboxyamino)imidazole ribonucleotide synthetase</fullName>
    </alternativeName>
</protein>
<reference evidence="10 11" key="1">
    <citation type="submission" date="2021-11" db="EMBL/GenBank/DDBJ databases">
        <authorList>
            <person name="Depoorter E."/>
        </authorList>
    </citation>
    <scope>NUCLEOTIDE SEQUENCE [LARGE SCALE GENOMIC DNA]</scope>
    <source>
        <strain evidence="10 11">LMG 24289</strain>
    </source>
</reference>
<keyword evidence="6" id="KW-0464">Manganese</keyword>
<evidence type="ECO:0000256" key="2">
    <source>
        <dbReference type="ARBA" id="ARBA00001946"/>
    </source>
</evidence>
<dbReference type="InterPro" id="IPR011761">
    <property type="entry name" value="ATP-grasp"/>
</dbReference>
<dbReference type="Pfam" id="PF17769">
    <property type="entry name" value="PurK_C"/>
    <property type="match status" value="1"/>
</dbReference>
<comment type="function">
    <text evidence="7">Catalyzes the ATP-dependent conversion of 5-aminoimidazole ribonucleotide (AIR) and HCO(3)(-) to N5-carboxyaminoimidazole ribonucleotide (N5-CAIR).</text>
</comment>
<dbReference type="Gene3D" id="3.30.470.20">
    <property type="entry name" value="ATP-grasp fold, B domain"/>
    <property type="match status" value="1"/>
</dbReference>
<evidence type="ECO:0000256" key="1">
    <source>
        <dbReference type="ARBA" id="ARBA00001936"/>
    </source>
</evidence>
<dbReference type="SUPFAM" id="SSF52440">
    <property type="entry name" value="PreATP-grasp domain"/>
    <property type="match status" value="1"/>
</dbReference>
<dbReference type="PANTHER" id="PTHR11609:SF5">
    <property type="entry name" value="PHOSPHORIBOSYLAMINOIMIDAZOLE CARBOXYLASE"/>
    <property type="match status" value="1"/>
</dbReference>
<comment type="pathway">
    <text evidence="7 8">Purine metabolism; IMP biosynthesis via de novo pathway; 5-amino-1-(5-phospho-D-ribosyl)imidazole-4-carboxylate from 5-amino-1-(5-phospho-D-ribosyl)imidazole (N5-CAIR route): step 1/2.</text>
</comment>
<feature type="binding site" evidence="7">
    <location>
        <begin position="268"/>
        <end position="269"/>
    </location>
    <ligand>
        <name>ATP</name>
        <dbReference type="ChEBI" id="CHEBI:30616"/>
    </ligand>
</feature>
<evidence type="ECO:0000313" key="11">
    <source>
        <dbReference type="Proteomes" id="UP000789707"/>
    </source>
</evidence>
<comment type="catalytic activity">
    <reaction evidence="7 8">
        <text>5-amino-1-(5-phospho-beta-D-ribosyl)imidazole + hydrogencarbonate + ATP = 5-carboxyamino-1-(5-phospho-D-ribosyl)imidazole + ADP + phosphate + 2 H(+)</text>
        <dbReference type="Rhea" id="RHEA:19317"/>
        <dbReference type="ChEBI" id="CHEBI:15378"/>
        <dbReference type="ChEBI" id="CHEBI:17544"/>
        <dbReference type="ChEBI" id="CHEBI:30616"/>
        <dbReference type="ChEBI" id="CHEBI:43474"/>
        <dbReference type="ChEBI" id="CHEBI:58730"/>
        <dbReference type="ChEBI" id="CHEBI:137981"/>
        <dbReference type="ChEBI" id="CHEBI:456216"/>
        <dbReference type="EC" id="6.3.4.18"/>
    </reaction>
</comment>
<dbReference type="NCBIfam" id="NF004679">
    <property type="entry name" value="PRK06019.1-5"/>
    <property type="match status" value="1"/>
</dbReference>
<dbReference type="InterPro" id="IPR005875">
    <property type="entry name" value="PurK"/>
</dbReference>
<evidence type="ECO:0000259" key="9">
    <source>
        <dbReference type="PROSITE" id="PS50975"/>
    </source>
</evidence>
<dbReference type="InterPro" id="IPR003135">
    <property type="entry name" value="ATP-grasp_carboxylate-amine"/>
</dbReference>
<dbReference type="EC" id="6.3.4.18" evidence="7 8"/>
<feature type="binding site" evidence="7">
    <location>
        <position position="107"/>
    </location>
    <ligand>
        <name>ATP</name>
        <dbReference type="ChEBI" id="CHEBI:30616"/>
    </ligand>
</feature>
<feature type="binding site" evidence="7">
    <location>
        <begin position="183"/>
        <end position="186"/>
    </location>
    <ligand>
        <name>ATP</name>
        <dbReference type="ChEBI" id="CHEBI:30616"/>
    </ligand>
</feature>
<evidence type="ECO:0000256" key="8">
    <source>
        <dbReference type="RuleBase" id="RU361200"/>
    </source>
</evidence>
<dbReference type="GO" id="GO:0034028">
    <property type="term" value="F:5-(carboxyamino)imidazole ribonucleotide synthase activity"/>
    <property type="evidence" value="ECO:0007669"/>
    <property type="project" value="UniProtKB-EC"/>
</dbReference>
<dbReference type="InterPro" id="IPR013815">
    <property type="entry name" value="ATP_grasp_subdomain_1"/>
</dbReference>
<dbReference type="Proteomes" id="UP000789707">
    <property type="component" value="Unassembled WGS sequence"/>
</dbReference>
<dbReference type="InterPro" id="IPR040686">
    <property type="entry name" value="PurK_C"/>
</dbReference>
<dbReference type="InterPro" id="IPR011054">
    <property type="entry name" value="Rudment_hybrid_motif"/>
</dbReference>
<evidence type="ECO:0000256" key="6">
    <source>
        <dbReference type="ARBA" id="ARBA00023211"/>
    </source>
</evidence>
<keyword evidence="4 7" id="KW-0658">Purine biosynthesis</keyword>
<comment type="cofactor">
    <cofactor evidence="2">
        <name>Mg(2+)</name>
        <dbReference type="ChEBI" id="CHEBI:18420"/>
    </cofactor>
</comment>
<dbReference type="Pfam" id="PF22660">
    <property type="entry name" value="RS_preATP-grasp-like"/>
    <property type="match status" value="1"/>
</dbReference>
<comment type="function">
    <text evidence="8">Catalyzes the ATP-dependent conversion of 5-aminoimidazole ribonucleotide (AIR) and HCO(3)- to N5-carboxyaminoimidazole ribonucleotide (N5-CAIR).</text>
</comment>
<dbReference type="EMBL" id="CAKKNS010000002">
    <property type="protein sequence ID" value="CAH0416407.1"/>
    <property type="molecule type" value="Genomic_DNA"/>
</dbReference>
<dbReference type="NCBIfam" id="NF004675">
    <property type="entry name" value="PRK06019.1-1"/>
    <property type="match status" value="1"/>
</dbReference>
<gene>
    <name evidence="10" type="primary">purK_1</name>
    <name evidence="7 8" type="synonym">purK</name>
    <name evidence="10" type="ORF">WFA24289_00711</name>
</gene>
<comment type="cofactor">
    <cofactor evidence="1">
        <name>Mn(2+)</name>
        <dbReference type="ChEBI" id="CHEBI:29035"/>
    </cofactor>
</comment>
<dbReference type="PROSITE" id="PS50975">
    <property type="entry name" value="ATP_GRASP"/>
    <property type="match status" value="1"/>
</dbReference>
<feature type="binding site" evidence="7">
    <location>
        <position position="214"/>
    </location>
    <ligand>
        <name>ATP</name>
        <dbReference type="ChEBI" id="CHEBI:30616"/>
    </ligand>
</feature>
<evidence type="ECO:0000256" key="3">
    <source>
        <dbReference type="ARBA" id="ARBA00022741"/>
    </source>
</evidence>
<dbReference type="Gene3D" id="3.40.50.20">
    <property type="match status" value="1"/>
</dbReference>
<dbReference type="HAMAP" id="MF_01928">
    <property type="entry name" value="PurK"/>
    <property type="match status" value="1"/>
</dbReference>
<feature type="domain" description="ATP-grasp" evidence="9">
    <location>
        <begin position="111"/>
        <end position="298"/>
    </location>
</feature>
<feature type="binding site" evidence="7">
    <location>
        <position position="148"/>
    </location>
    <ligand>
        <name>ATP</name>
        <dbReference type="ChEBI" id="CHEBI:30616"/>
    </ligand>
</feature>
<dbReference type="Gene3D" id="3.30.1490.20">
    <property type="entry name" value="ATP-grasp fold, A domain"/>
    <property type="match status" value="1"/>
</dbReference>
<evidence type="ECO:0000256" key="5">
    <source>
        <dbReference type="ARBA" id="ARBA00022840"/>
    </source>
</evidence>
<keyword evidence="3 7" id="KW-0547">Nucleotide-binding</keyword>
<sequence>MTKVILPPKTIGIIGGGQLGQMLALSAKSMGYHVGILDPTPSSPAGQVSDFQIVAAYDDQAALVEFAKKVDVLTYEFENVDLDALNGVAQLTEIPQGTELLRLTRNRLVEKNNLRSLDIPTVNFIEISATTLAENEKEIMQCLPGILKTTTGGYDGHGQRDVNTVADIVAAAELYQDAPAILEQRISFDKEVSVMVTIDGHEDVRIWPVVENIHANHILQTTLAPAQVSDEVKEQVDQIAQVLAQSFNLRGVLGIEMFVTASGKVLVNELAPRPHNSGHYSIEAVNVSQFEGHIRSITGLPIAPLEMPLPAMMHNLLGSQLEIARAQLAQHPEWHFHDYGKAEIRPARKLGHYTVLGAANINKNATWLTDIEE</sequence>
<comment type="caution">
    <text evidence="10">The sequence shown here is derived from an EMBL/GenBank/DDBJ whole genome shotgun (WGS) entry which is preliminary data.</text>
</comment>
<dbReference type="InterPro" id="IPR054350">
    <property type="entry name" value="PurT/PurK_preATP-grasp"/>
</dbReference>
<dbReference type="Pfam" id="PF02222">
    <property type="entry name" value="ATP-grasp"/>
    <property type="match status" value="1"/>
</dbReference>
<evidence type="ECO:0000256" key="4">
    <source>
        <dbReference type="ARBA" id="ARBA00022755"/>
    </source>
</evidence>
<dbReference type="InterPro" id="IPR016185">
    <property type="entry name" value="PreATP-grasp_dom_sf"/>
</dbReference>
<keyword evidence="5 7" id="KW-0067">ATP-binding</keyword>
<feature type="binding site" evidence="7">
    <location>
        <position position="191"/>
    </location>
    <ligand>
        <name>ATP</name>
        <dbReference type="ChEBI" id="CHEBI:30616"/>
    </ligand>
</feature>
<dbReference type="SUPFAM" id="SSF56059">
    <property type="entry name" value="Glutathione synthetase ATP-binding domain-like"/>
    <property type="match status" value="1"/>
</dbReference>
<accession>A0ABM8Z500</accession>
<comment type="subunit">
    <text evidence="7 8">Homodimer.</text>
</comment>
<organism evidence="10 11">
    <name type="scientific">Periweissella fabaria</name>
    <dbReference type="NCBI Taxonomy" id="546157"/>
    <lineage>
        <taxon>Bacteria</taxon>
        <taxon>Bacillati</taxon>
        <taxon>Bacillota</taxon>
        <taxon>Bacilli</taxon>
        <taxon>Lactobacillales</taxon>
        <taxon>Lactobacillaceae</taxon>
        <taxon>Periweissella</taxon>
    </lineage>
</organism>
<dbReference type="RefSeq" id="WP_230096470.1">
    <property type="nucleotide sequence ID" value="NZ_CAKKNS010000002.1"/>
</dbReference>
<name>A0ABM8Z500_9LACO</name>
<dbReference type="NCBIfam" id="TIGR01161">
    <property type="entry name" value="purK"/>
    <property type="match status" value="1"/>
</dbReference>
<dbReference type="SUPFAM" id="SSF51246">
    <property type="entry name" value="Rudiment single hybrid motif"/>
    <property type="match status" value="1"/>
</dbReference>
<keyword evidence="11" id="KW-1185">Reference proteome</keyword>
<proteinExistence type="inferred from homology"/>